<proteinExistence type="evidence at transcript level"/>
<dbReference type="Pfam" id="PF01395">
    <property type="entry name" value="PBP_GOBP"/>
    <property type="match status" value="1"/>
</dbReference>
<protein>
    <submittedName>
        <fullName evidence="6">14.05 kDa salivary PpSP15-like protein</fullName>
    </submittedName>
</protein>
<dbReference type="SUPFAM" id="SSF47565">
    <property type="entry name" value="Insect pheromone/odorant-binding proteins"/>
    <property type="match status" value="1"/>
</dbReference>
<feature type="signal peptide" evidence="5">
    <location>
        <begin position="1"/>
        <end position="22"/>
    </location>
</feature>
<evidence type="ECO:0000313" key="6">
    <source>
        <dbReference type="EMBL" id="ADJ54125.1"/>
    </source>
</evidence>
<dbReference type="InterPro" id="IPR006170">
    <property type="entry name" value="PBP/GOBP"/>
</dbReference>
<evidence type="ECO:0000256" key="4">
    <source>
        <dbReference type="ARBA" id="ARBA00022656"/>
    </source>
</evidence>
<dbReference type="AlphaFoldDB" id="F6K8S7"/>
<dbReference type="Gene3D" id="1.10.238.20">
    <property type="entry name" value="Pheromone/general odorant binding protein domain"/>
    <property type="match status" value="1"/>
</dbReference>
<evidence type="ECO:0000256" key="1">
    <source>
        <dbReference type="ARBA" id="ARBA00004613"/>
    </source>
</evidence>
<organism evidence="6">
    <name type="scientific">Phlebotomus sergenti</name>
    <dbReference type="NCBI Taxonomy" id="85759"/>
    <lineage>
        <taxon>Eukaryota</taxon>
        <taxon>Metazoa</taxon>
        <taxon>Ecdysozoa</taxon>
        <taxon>Arthropoda</taxon>
        <taxon>Hexapoda</taxon>
        <taxon>Insecta</taxon>
        <taxon>Pterygota</taxon>
        <taxon>Neoptera</taxon>
        <taxon>Endopterygota</taxon>
        <taxon>Diptera</taxon>
        <taxon>Nematocera</taxon>
        <taxon>Psychodoidea</taxon>
        <taxon>Psychodidae</taxon>
        <taxon>Phlebotomus</taxon>
        <taxon>Paraphlebotomus</taxon>
    </lineage>
</organism>
<dbReference type="GO" id="GO:0005549">
    <property type="term" value="F:odorant binding"/>
    <property type="evidence" value="ECO:0007669"/>
    <property type="project" value="InterPro"/>
</dbReference>
<evidence type="ECO:0000256" key="3">
    <source>
        <dbReference type="ARBA" id="ARBA00022525"/>
    </source>
</evidence>
<evidence type="ECO:0000256" key="5">
    <source>
        <dbReference type="SAM" id="SignalP"/>
    </source>
</evidence>
<reference evidence="6" key="1">
    <citation type="submission" date="2010-06" db="EMBL/GenBank/DDBJ databases">
        <title>Comparative analysis of salivary gland transcriptomics with respect to vectors of cutaneous and visceral leishmaniases.</title>
        <authorList>
            <person name="Rohousova I."/>
            <person name="Subrahmanyam S."/>
            <person name="Volfova V."/>
            <person name="Mu J."/>
            <person name="Volf P."/>
            <person name="Valenzuela J.G."/>
            <person name="Jochim R.C."/>
        </authorList>
    </citation>
    <scope>NUCLEOTIDE SEQUENCE</scope>
    <source>
        <tissue evidence="6">Salivary gland</tissue>
    </source>
</reference>
<evidence type="ECO:0000256" key="2">
    <source>
        <dbReference type="ARBA" id="ARBA00008098"/>
    </source>
</evidence>
<comment type="similarity">
    <text evidence="2">Belongs to the PBP/GOBP family.</text>
</comment>
<dbReference type="GO" id="GO:0090729">
    <property type="term" value="F:toxin activity"/>
    <property type="evidence" value="ECO:0007669"/>
    <property type="project" value="UniProtKB-KW"/>
</dbReference>
<feature type="chain" id="PRO_5003338842" evidence="5">
    <location>
        <begin position="23"/>
        <end position="142"/>
    </location>
</feature>
<keyword evidence="3" id="KW-0964">Secreted</keyword>
<name>F6K8S7_9DIPT</name>
<sequence>MKYFVIALISAVFLFQIGFCRAGNPSKKCREDYRAKKLDESCILHCEYRAYGFSNDKYDIKKKQIDKFVEVLINAKVVDSSDRTKLDNLLRKCANQARSKHSNKLNCYTTIDYYRCVVNDESLINYRKFVGAIMAYDKTINI</sequence>
<dbReference type="EMBL" id="HM569364">
    <property type="protein sequence ID" value="ADJ54125.1"/>
    <property type="molecule type" value="mRNA"/>
</dbReference>
<dbReference type="GO" id="GO:0005576">
    <property type="term" value="C:extracellular region"/>
    <property type="evidence" value="ECO:0007669"/>
    <property type="project" value="UniProtKB-SubCell"/>
</dbReference>
<keyword evidence="4" id="KW-0800">Toxin</keyword>
<comment type="subcellular location">
    <subcellularLocation>
        <location evidence="1">Secreted</location>
    </subcellularLocation>
</comment>
<accession>F6K8S7</accession>
<keyword evidence="5" id="KW-0732">Signal</keyword>
<dbReference type="InterPro" id="IPR036728">
    <property type="entry name" value="PBP_GOBP_sf"/>
</dbReference>